<feature type="domain" description="Phosphoadenosine phosphosulphate reductase" evidence="5">
    <location>
        <begin position="47"/>
        <end position="217"/>
    </location>
</feature>
<dbReference type="SUPFAM" id="SSF52402">
    <property type="entry name" value="Adenine nucleotide alpha hydrolases-like"/>
    <property type="match status" value="1"/>
</dbReference>
<dbReference type="GO" id="GO:0005737">
    <property type="term" value="C:cytoplasm"/>
    <property type="evidence" value="ECO:0007669"/>
    <property type="project" value="UniProtKB-SubCell"/>
</dbReference>
<comment type="catalytic activity">
    <reaction evidence="4">
        <text>[thioredoxin]-disulfide + sulfite + AMP + 2 H(+) = adenosine 5'-phosphosulfate + [thioredoxin]-dithiol</text>
        <dbReference type="Rhea" id="RHEA:21976"/>
        <dbReference type="Rhea" id="RHEA-COMP:10698"/>
        <dbReference type="Rhea" id="RHEA-COMP:10700"/>
        <dbReference type="ChEBI" id="CHEBI:15378"/>
        <dbReference type="ChEBI" id="CHEBI:17359"/>
        <dbReference type="ChEBI" id="CHEBI:29950"/>
        <dbReference type="ChEBI" id="CHEBI:50058"/>
        <dbReference type="ChEBI" id="CHEBI:58243"/>
        <dbReference type="ChEBI" id="CHEBI:456215"/>
        <dbReference type="EC" id="1.8.4.10"/>
    </reaction>
</comment>
<comment type="cofactor">
    <cofactor evidence="4">
        <name>[4Fe-4S] cluster</name>
        <dbReference type="ChEBI" id="CHEBI:49883"/>
    </cofactor>
    <text evidence="4">Binds 1 [4Fe-4S] cluster per subunit.</text>
</comment>
<keyword evidence="4" id="KW-0411">Iron-sulfur</keyword>
<dbReference type="GO" id="GO:0046872">
    <property type="term" value="F:metal ion binding"/>
    <property type="evidence" value="ECO:0007669"/>
    <property type="project" value="UniProtKB-KW"/>
</dbReference>
<accession>A0A9Q3WIF2</accession>
<evidence type="ECO:0000256" key="3">
    <source>
        <dbReference type="ARBA" id="ARBA00024327"/>
    </source>
</evidence>
<evidence type="ECO:0000313" key="7">
    <source>
        <dbReference type="Proteomes" id="UP000813672"/>
    </source>
</evidence>
<dbReference type="GO" id="GO:0051539">
    <property type="term" value="F:4 iron, 4 sulfur cluster binding"/>
    <property type="evidence" value="ECO:0007669"/>
    <property type="project" value="UniProtKB-UniRule"/>
</dbReference>
<gene>
    <name evidence="4" type="primary">cysH</name>
    <name evidence="6" type="ORF">KBY27_03130</name>
</gene>
<dbReference type="Gene3D" id="3.40.50.620">
    <property type="entry name" value="HUPs"/>
    <property type="match status" value="1"/>
</dbReference>
<dbReference type="PANTHER" id="PTHR46509:SF1">
    <property type="entry name" value="PHOSPHOADENOSINE PHOSPHOSULFATE REDUCTASE"/>
    <property type="match status" value="1"/>
</dbReference>
<feature type="binding site" evidence="4">
    <location>
        <position position="129"/>
    </location>
    <ligand>
        <name>[4Fe-4S] cluster</name>
        <dbReference type="ChEBI" id="CHEBI:49883"/>
    </ligand>
</feature>
<keyword evidence="2 4" id="KW-0560">Oxidoreductase</keyword>
<comment type="subcellular location">
    <subcellularLocation>
        <location evidence="4">Cytoplasm</location>
    </subcellularLocation>
</comment>
<name>A0A9Q3WIF2_9RHOB</name>
<dbReference type="GO" id="GO:0004604">
    <property type="term" value="F:phosphoadenylyl-sulfate reductase (thioredoxin) activity"/>
    <property type="evidence" value="ECO:0007669"/>
    <property type="project" value="UniProtKB-UniRule"/>
</dbReference>
<dbReference type="InterPro" id="IPR004511">
    <property type="entry name" value="PAPS/APS_Rdtase"/>
</dbReference>
<dbReference type="NCBIfam" id="TIGR00434">
    <property type="entry name" value="cysH"/>
    <property type="match status" value="1"/>
</dbReference>
<comment type="function">
    <text evidence="4">Catalyzes the formation of sulfite from adenosine 5'-phosphosulfate (APS) using thioredoxin as an electron donor.</text>
</comment>
<dbReference type="EMBL" id="JAGQAF010000002">
    <property type="protein sequence ID" value="MCE8536440.1"/>
    <property type="molecule type" value="Genomic_DNA"/>
</dbReference>
<dbReference type="Pfam" id="PF01507">
    <property type="entry name" value="PAPS_reduct"/>
    <property type="match status" value="1"/>
</dbReference>
<dbReference type="GO" id="GO:0070814">
    <property type="term" value="P:hydrogen sulfide biosynthetic process"/>
    <property type="evidence" value="ECO:0007669"/>
    <property type="project" value="UniProtKB-UniRule"/>
</dbReference>
<feature type="binding site" evidence="4">
    <location>
        <position position="128"/>
    </location>
    <ligand>
        <name>[4Fe-4S] cluster</name>
        <dbReference type="ChEBI" id="CHEBI:49883"/>
    </ligand>
</feature>
<organism evidence="6 7">
    <name type="scientific">Ruegeria pomeroyi</name>
    <dbReference type="NCBI Taxonomy" id="89184"/>
    <lineage>
        <taxon>Bacteria</taxon>
        <taxon>Pseudomonadati</taxon>
        <taxon>Pseudomonadota</taxon>
        <taxon>Alphaproteobacteria</taxon>
        <taxon>Rhodobacterales</taxon>
        <taxon>Roseobacteraceae</taxon>
        <taxon>Ruegeria</taxon>
    </lineage>
</organism>
<evidence type="ECO:0000256" key="2">
    <source>
        <dbReference type="ARBA" id="ARBA00023002"/>
    </source>
</evidence>
<dbReference type="HAMAP" id="MF_00063">
    <property type="entry name" value="CysH"/>
    <property type="match status" value="1"/>
</dbReference>
<evidence type="ECO:0000256" key="1">
    <source>
        <dbReference type="ARBA" id="ARBA00009732"/>
    </source>
</evidence>
<protein>
    <recommendedName>
        <fullName evidence="4">Adenosine 5'-phosphosulfate reductase</fullName>
        <shortName evidence="4">APS reductase</shortName>
        <ecNumber evidence="4">1.8.4.10</ecNumber>
    </recommendedName>
    <alternativeName>
        <fullName evidence="4">5'-adenylylsulfate reductase</fullName>
    </alternativeName>
    <alternativeName>
        <fullName evidence="4">Thioredoxin-dependent 5'-adenylylsulfate reductase</fullName>
    </alternativeName>
</protein>
<feature type="binding site" evidence="4">
    <location>
        <position position="211"/>
    </location>
    <ligand>
        <name>[4Fe-4S] cluster</name>
        <dbReference type="ChEBI" id="CHEBI:49883"/>
    </ligand>
</feature>
<dbReference type="AlphaFoldDB" id="A0A9Q3WIF2"/>
<dbReference type="InterPro" id="IPR014729">
    <property type="entry name" value="Rossmann-like_a/b/a_fold"/>
</dbReference>
<comment type="pathway">
    <text evidence="3 4">Sulfur metabolism; hydrogen sulfide biosynthesis; sulfite from sulfate.</text>
</comment>
<dbReference type="PANTHER" id="PTHR46509">
    <property type="entry name" value="PHOSPHOADENOSINE PHOSPHOSULFATE REDUCTASE"/>
    <property type="match status" value="1"/>
</dbReference>
<dbReference type="NCBIfam" id="NF002537">
    <property type="entry name" value="PRK02090.1"/>
    <property type="match status" value="1"/>
</dbReference>
<feature type="active site" description="Nucleophile; cysteine thiosulfonate intermediate" evidence="4">
    <location>
        <position position="237"/>
    </location>
</feature>
<keyword evidence="4" id="KW-0408">Iron</keyword>
<evidence type="ECO:0000256" key="4">
    <source>
        <dbReference type="HAMAP-Rule" id="MF_00063"/>
    </source>
</evidence>
<comment type="caution">
    <text evidence="6">The sequence shown here is derived from an EMBL/GenBank/DDBJ whole genome shotgun (WGS) entry which is preliminary data.</text>
</comment>
<dbReference type="InterPro" id="IPR002500">
    <property type="entry name" value="PAPS_reduct_dom"/>
</dbReference>
<feature type="binding site" evidence="4">
    <location>
        <position position="214"/>
    </location>
    <ligand>
        <name>[4Fe-4S] cluster</name>
        <dbReference type="ChEBI" id="CHEBI:49883"/>
    </ligand>
</feature>
<dbReference type="EC" id="1.8.4.10" evidence="4"/>
<dbReference type="GO" id="GO:0043866">
    <property type="term" value="F:adenylyl-sulfate reductase (thioredoxin) activity"/>
    <property type="evidence" value="ECO:0007669"/>
    <property type="project" value="UniProtKB-EC"/>
</dbReference>
<evidence type="ECO:0000259" key="5">
    <source>
        <dbReference type="Pfam" id="PF01507"/>
    </source>
</evidence>
<evidence type="ECO:0000313" key="6">
    <source>
        <dbReference type="EMBL" id="MCE8536440.1"/>
    </source>
</evidence>
<sequence>MPLDEIQTELGRDRSVLTQKVAALNARYKHHSATDVMNGALREAGNIALVSSFGAESVVLLHMAAVIDRQVPVLFIDTQMLFAETLVYQQEVSERLGLKNVHVIRADDDDVARDDPYGALRLRDTDACCTLRKTIPLQRALAGYDGWITGRKRFQAGTRAALDFFEVEDGTGRIKVNPLAHWAPEDVRAYMEENRLPRHPLVAQGYPSIGCAPCTSPVAPGEDPRAGRWRNQTKEECGIHFVDGKMVRNGDKT</sequence>
<proteinExistence type="inferred from homology"/>
<dbReference type="PIRSF" id="PIRSF000857">
    <property type="entry name" value="PAPS_reductase"/>
    <property type="match status" value="1"/>
</dbReference>
<comment type="similarity">
    <text evidence="1 4">Belongs to the PAPS reductase family. CysH subfamily.</text>
</comment>
<keyword evidence="4" id="KW-0479">Metal-binding</keyword>
<reference evidence="6" key="1">
    <citation type="journal article" date="2021" name="Environ. Microbiol.">
        <title>Cryptic niche differentiation of novel sediment ecotypes of Rugeria pomeroyi correlates with nitrate respiration.</title>
        <authorList>
            <person name="Lin X."/>
            <person name="McNichol J."/>
            <person name="Chu X."/>
            <person name="Qian Y."/>
            <person name="Luo H."/>
        </authorList>
    </citation>
    <scope>NUCLEOTIDE SEQUENCE</scope>
    <source>
        <strain evidence="6">SZCCDBB064</strain>
    </source>
</reference>
<dbReference type="Proteomes" id="UP000813672">
    <property type="component" value="Unassembled WGS sequence"/>
</dbReference>
<dbReference type="CDD" id="cd23945">
    <property type="entry name" value="PAPS_reductase"/>
    <property type="match status" value="1"/>
</dbReference>
<dbReference type="GO" id="GO:0019379">
    <property type="term" value="P:sulfate assimilation, phosphoadenylyl sulfate reduction by phosphoadenylyl-sulfate reductase (thioredoxin)"/>
    <property type="evidence" value="ECO:0007669"/>
    <property type="project" value="UniProtKB-UniRule"/>
</dbReference>
<keyword evidence="4" id="KW-0963">Cytoplasm</keyword>
<dbReference type="RefSeq" id="WP_234218378.1">
    <property type="nucleotide sequence ID" value="NZ_JAGQAF010000002.1"/>
</dbReference>